<evidence type="ECO:0000259" key="3">
    <source>
        <dbReference type="PROSITE" id="PS50885"/>
    </source>
</evidence>
<dbReference type="Pfam" id="PF16448">
    <property type="entry name" value="LapD_MoxY_N"/>
    <property type="match status" value="1"/>
</dbReference>
<dbReference type="InterPro" id="IPR035919">
    <property type="entry name" value="EAL_sf"/>
</dbReference>
<proteinExistence type="predicted"/>
<dbReference type="SMART" id="SM00304">
    <property type="entry name" value="HAMP"/>
    <property type="match status" value="1"/>
</dbReference>
<reference evidence="5 6" key="1">
    <citation type="submission" date="2023-04" db="EMBL/GenBank/DDBJ databases">
        <title>A long-awaited taxogenomic arrangement of the family Halomonadaceae.</title>
        <authorList>
            <person name="De La Haba R."/>
            <person name="Chuvochina M."/>
            <person name="Wittouck S."/>
            <person name="Arahal D.R."/>
            <person name="Sanchez-Porro C."/>
            <person name="Hugenholtz P."/>
            <person name="Ventosa A."/>
        </authorList>
    </citation>
    <scope>NUCLEOTIDE SEQUENCE [LARGE SCALE GENOMIC DNA]</scope>
    <source>
        <strain evidence="5 6">DSM 22428</strain>
    </source>
</reference>
<dbReference type="CDD" id="cd01948">
    <property type="entry name" value="EAL"/>
    <property type="match status" value="1"/>
</dbReference>
<name>A0ABU1GWA6_9GAMM</name>
<evidence type="ECO:0000313" key="6">
    <source>
        <dbReference type="Proteomes" id="UP001269375"/>
    </source>
</evidence>
<dbReference type="PANTHER" id="PTHR33121">
    <property type="entry name" value="CYCLIC DI-GMP PHOSPHODIESTERASE PDEF"/>
    <property type="match status" value="1"/>
</dbReference>
<comment type="caution">
    <text evidence="5">The sequence shown here is derived from an EMBL/GenBank/DDBJ whole genome shotgun (WGS) entry which is preliminary data.</text>
</comment>
<organism evidence="5 6">
    <name type="scientific">Larsenimonas suaedae</name>
    <dbReference type="NCBI Taxonomy" id="1851019"/>
    <lineage>
        <taxon>Bacteria</taxon>
        <taxon>Pseudomonadati</taxon>
        <taxon>Pseudomonadota</taxon>
        <taxon>Gammaproteobacteria</taxon>
        <taxon>Oceanospirillales</taxon>
        <taxon>Halomonadaceae</taxon>
        <taxon>Larsenimonas</taxon>
    </lineage>
</organism>
<feature type="transmembrane region" description="Helical" evidence="1">
    <location>
        <begin position="151"/>
        <end position="174"/>
    </location>
</feature>
<keyword evidence="6" id="KW-1185">Reference proteome</keyword>
<feature type="domain" description="HAMP" evidence="3">
    <location>
        <begin position="171"/>
        <end position="223"/>
    </location>
</feature>
<dbReference type="SMART" id="SM00052">
    <property type="entry name" value="EAL"/>
    <property type="match status" value="1"/>
</dbReference>
<dbReference type="Gene3D" id="3.30.70.270">
    <property type="match status" value="1"/>
</dbReference>
<evidence type="ECO:0000313" key="5">
    <source>
        <dbReference type="EMBL" id="MDR5895603.1"/>
    </source>
</evidence>
<dbReference type="PROSITE" id="PS50885">
    <property type="entry name" value="HAMP"/>
    <property type="match status" value="1"/>
</dbReference>
<keyword evidence="1" id="KW-0812">Transmembrane</keyword>
<dbReference type="SUPFAM" id="SSF55073">
    <property type="entry name" value="Nucleotide cyclase"/>
    <property type="match status" value="1"/>
</dbReference>
<dbReference type="InterPro" id="IPR042461">
    <property type="entry name" value="LapD_MoxY_peri_C"/>
</dbReference>
<dbReference type="InterPro" id="IPR003660">
    <property type="entry name" value="HAMP_dom"/>
</dbReference>
<dbReference type="Pfam" id="PF00990">
    <property type="entry name" value="GGDEF"/>
    <property type="match status" value="1"/>
</dbReference>
<dbReference type="SUPFAM" id="SSF141868">
    <property type="entry name" value="EAL domain-like"/>
    <property type="match status" value="1"/>
</dbReference>
<keyword evidence="1" id="KW-1133">Transmembrane helix</keyword>
<dbReference type="InterPro" id="IPR000160">
    <property type="entry name" value="GGDEF_dom"/>
</dbReference>
<dbReference type="RefSeq" id="WP_251591849.1">
    <property type="nucleotide sequence ID" value="NZ_JAMLJI010000001.1"/>
</dbReference>
<dbReference type="Gene3D" id="6.20.270.20">
    <property type="entry name" value="LapD/MoxY periplasmic domain"/>
    <property type="match status" value="1"/>
</dbReference>
<dbReference type="Pfam" id="PF00563">
    <property type="entry name" value="EAL"/>
    <property type="match status" value="1"/>
</dbReference>
<dbReference type="Gene3D" id="3.30.110.200">
    <property type="match status" value="1"/>
</dbReference>
<keyword evidence="1" id="KW-0472">Membrane</keyword>
<evidence type="ECO:0000259" key="4">
    <source>
        <dbReference type="PROSITE" id="PS50887"/>
    </source>
</evidence>
<evidence type="ECO:0000256" key="1">
    <source>
        <dbReference type="SAM" id="Phobius"/>
    </source>
</evidence>
<feature type="domain" description="GGDEF" evidence="4">
    <location>
        <begin position="262"/>
        <end position="397"/>
    </location>
</feature>
<dbReference type="SMART" id="SM00267">
    <property type="entry name" value="GGDEF"/>
    <property type="match status" value="1"/>
</dbReference>
<dbReference type="InterPro" id="IPR001633">
    <property type="entry name" value="EAL_dom"/>
</dbReference>
<dbReference type="PANTHER" id="PTHR33121:SF79">
    <property type="entry name" value="CYCLIC DI-GMP PHOSPHODIESTERASE PDED-RELATED"/>
    <property type="match status" value="1"/>
</dbReference>
<dbReference type="Gene3D" id="3.20.20.450">
    <property type="entry name" value="EAL domain"/>
    <property type="match status" value="1"/>
</dbReference>
<sequence>MSLYRRLVSAIIVLLLAFSTGVFVIEVQQTRASLETQQRNQVTNLTQALSLSLVPFVEVGDWVAAETLIHAAFDGAAVKRIQLDAVGRDQPLVVERTAPAHSPELFQSLVRLPEQEGQRDVGGGWSPLGTLYVEADNNPAYNELWQLAIKLFGFLTLSVLIAVVVCTALIRWLLKPLKTLSQHVSDMEIHGFNKPLKPTRIKELEGITHAVNRLGKRLKEQYDAQSEQVRRLQAMAERDAVSELGNRAYLGRVMDEWLAAPDGGSLMIVQFDALDDIYRRNGFEARDTAIRALAHQLRAARLNGETLSAARLSANEFAAILPDADDDERYQFIEQLLATLDRALDVNPMADEQGARCHAGVVVKEPGAKRMTMLAAADKALQIARERQLNWELAPRASALDERNRGEWKLMVDQAIDEDRFLFVAQPVLTRDGNEFHREIFLRLPEGERVHSAGSFVPVVYHFRMGDRLDRYVFEWIAKRYESLPERLAVNLTADTLGNSHSLDQLCQWFEKHPEVTARLDVEVSESDLLKHPSAIQRLSDHLRPLGARLGIDRFARNLQVMPYLVSLRPGYVKIDQSFFVRDDVDTELLRSLCMAAHQVDALVVVTRVETEEQRKRVEAIGADGFQGFLAPIEELVATRQ</sequence>
<dbReference type="InterPro" id="IPR050706">
    <property type="entry name" value="Cyclic-di-GMP_PDE-like"/>
</dbReference>
<protein>
    <submittedName>
        <fullName evidence="5">EAL domain-containing protein</fullName>
    </submittedName>
</protein>
<dbReference type="InterPro" id="IPR032244">
    <property type="entry name" value="LapD_MoxY_N"/>
</dbReference>
<dbReference type="InterPro" id="IPR029787">
    <property type="entry name" value="Nucleotide_cyclase"/>
</dbReference>
<dbReference type="PROSITE" id="PS50883">
    <property type="entry name" value="EAL"/>
    <property type="match status" value="1"/>
</dbReference>
<gene>
    <name evidence="5" type="ORF">QC825_05905</name>
</gene>
<dbReference type="Proteomes" id="UP001269375">
    <property type="component" value="Unassembled WGS sequence"/>
</dbReference>
<dbReference type="InterPro" id="IPR043128">
    <property type="entry name" value="Rev_trsase/Diguanyl_cyclase"/>
</dbReference>
<evidence type="ECO:0000259" key="2">
    <source>
        <dbReference type="PROSITE" id="PS50883"/>
    </source>
</evidence>
<accession>A0ABU1GWA6</accession>
<dbReference type="PROSITE" id="PS50887">
    <property type="entry name" value="GGDEF"/>
    <property type="match status" value="1"/>
</dbReference>
<feature type="domain" description="EAL" evidence="2">
    <location>
        <begin position="405"/>
        <end position="641"/>
    </location>
</feature>
<dbReference type="EMBL" id="JARWAO010000002">
    <property type="protein sequence ID" value="MDR5895603.1"/>
    <property type="molecule type" value="Genomic_DNA"/>
</dbReference>